<dbReference type="EMBL" id="JAPNKA010000001">
    <property type="protein sequence ID" value="MCY1077111.1"/>
    <property type="molecule type" value="Genomic_DNA"/>
</dbReference>
<protein>
    <recommendedName>
        <fullName evidence="3">Lipoprotein</fullName>
    </recommendedName>
</protein>
<sequence length="370" mass="39171">MKNRLRFPAVLTTLVLTAACGQEAERAAEEPTLTAKQPALVQAMATYDATLMAPSCTMAALSCDSGSLVTGRSAYLGPEANAPNTLGGSCPDGTSGSFHYDESVDAVKVITTTGTNMAAGKPIQLQVKVWAGSYYTADKLDLYYTTDAAQPTWRYLTTLSMTGSGARSFTHTFTLQSGSSMQAVRAQLRYGGSASPCTTSTSYPFNNEADDLAFFVEPGSGSGSTSGVVNGGFESALSSWTSSGTVRAETAGLSHGGTSHAVLQPAYPTPARISQQVQLPTTARTLQFYYRIESGRTDAVVSNLRVRIVPSSGYVFDSAIASNLYASGSYALYSMDISQYAGQSVRLDLEAHNTYISTSEVYRIDDVLVQ</sequence>
<evidence type="ECO:0000313" key="1">
    <source>
        <dbReference type="EMBL" id="MCY1077111.1"/>
    </source>
</evidence>
<reference evidence="1 2" key="1">
    <citation type="submission" date="2022-11" db="EMBL/GenBank/DDBJ databases">
        <title>Minimal conservation of predation-associated metabolite biosynthetic gene clusters underscores biosynthetic potential of Myxococcota including descriptions for ten novel species: Archangium lansinium sp. nov., Myxococcus landrumus sp. nov., Nannocystis bai.</title>
        <authorList>
            <person name="Ahearne A."/>
            <person name="Stevens C."/>
            <person name="Phillips K."/>
        </authorList>
    </citation>
    <scope>NUCLEOTIDE SEQUENCE [LARGE SCALE GENOMIC DNA]</scope>
    <source>
        <strain evidence="1 2">MIWBW</strain>
    </source>
</reference>
<comment type="caution">
    <text evidence="1">The sequence shown here is derived from an EMBL/GenBank/DDBJ whole genome shotgun (WGS) entry which is preliminary data.</text>
</comment>
<evidence type="ECO:0000313" key="2">
    <source>
        <dbReference type="Proteomes" id="UP001207654"/>
    </source>
</evidence>
<dbReference type="RefSeq" id="WP_267535962.1">
    <property type="nucleotide sequence ID" value="NZ_JAPNKA010000001.1"/>
</dbReference>
<proteinExistence type="predicted"/>
<dbReference type="Proteomes" id="UP001207654">
    <property type="component" value="Unassembled WGS sequence"/>
</dbReference>
<name>A0ABT4A698_9BACT</name>
<organism evidence="1 2">
    <name type="scientific">Archangium lansingense</name>
    <dbReference type="NCBI Taxonomy" id="2995310"/>
    <lineage>
        <taxon>Bacteria</taxon>
        <taxon>Pseudomonadati</taxon>
        <taxon>Myxococcota</taxon>
        <taxon>Myxococcia</taxon>
        <taxon>Myxococcales</taxon>
        <taxon>Cystobacterineae</taxon>
        <taxon>Archangiaceae</taxon>
        <taxon>Archangium</taxon>
    </lineage>
</organism>
<keyword evidence="2" id="KW-1185">Reference proteome</keyword>
<accession>A0ABT4A698</accession>
<dbReference type="PROSITE" id="PS51257">
    <property type="entry name" value="PROKAR_LIPOPROTEIN"/>
    <property type="match status" value="1"/>
</dbReference>
<dbReference type="Gene3D" id="2.60.120.260">
    <property type="entry name" value="Galactose-binding domain-like"/>
    <property type="match status" value="1"/>
</dbReference>
<evidence type="ECO:0008006" key="3">
    <source>
        <dbReference type="Google" id="ProtNLM"/>
    </source>
</evidence>
<gene>
    <name evidence="1" type="ORF">OV287_21770</name>
</gene>